<proteinExistence type="predicted"/>
<evidence type="ECO:0000313" key="1">
    <source>
        <dbReference type="EMBL" id="CBX91264.1"/>
    </source>
</evidence>
<dbReference type="VEuPathDB" id="FungiDB:LEMA_P067720.1"/>
<accession>E4ZIZ4</accession>
<gene>
    <name evidence="1" type="ORF">LEMA_P067720.1</name>
</gene>
<sequence length="268" mass="29122">MDPETIYNQVHNRYSASALTSTSGNRANVPYIPTSSNLGLSCGNPLAIASLQEGETVIDLGCDAGFDVFLAAKNCSPQVSTRSQLREAMRNIQLSRPRPWPGTYAVHKPFMLSSSAQYALISTNAMKCTHNTWPPVEPAPIQSGNGQELKQRQGGNALVKREPDNGVAADNRQKRVFIQLGNIDTGGKIGHWTRSAAGVMISIARTALCTVTVYVQNYATNAVIWYLRDVTTGYNSQQFTTAPGTTSDVYTFPQVVVKAGDKCSIMYH</sequence>
<dbReference type="Proteomes" id="UP000002668">
    <property type="component" value="Genome"/>
</dbReference>
<dbReference type="InParanoid" id="E4ZIZ4"/>
<dbReference type="eggNOG" id="ENOG502QQD6">
    <property type="taxonomic scope" value="Eukaryota"/>
</dbReference>
<organism evidence="2">
    <name type="scientific">Leptosphaeria maculans (strain JN3 / isolate v23.1.3 / race Av1-4-5-6-7-8)</name>
    <name type="common">Blackleg fungus</name>
    <name type="synonym">Phoma lingam</name>
    <dbReference type="NCBI Taxonomy" id="985895"/>
    <lineage>
        <taxon>Eukaryota</taxon>
        <taxon>Fungi</taxon>
        <taxon>Dikarya</taxon>
        <taxon>Ascomycota</taxon>
        <taxon>Pezizomycotina</taxon>
        <taxon>Dothideomycetes</taxon>
        <taxon>Pleosporomycetidae</taxon>
        <taxon>Pleosporales</taxon>
        <taxon>Pleosporineae</taxon>
        <taxon>Leptosphaeriaceae</taxon>
        <taxon>Plenodomus</taxon>
        <taxon>Plenodomus lingam/Leptosphaeria maculans species complex</taxon>
    </lineage>
</organism>
<protein>
    <recommendedName>
        <fullName evidence="3">Methyltransferase domain-containing protein</fullName>
    </recommendedName>
</protein>
<dbReference type="InterPro" id="IPR029063">
    <property type="entry name" value="SAM-dependent_MTases_sf"/>
</dbReference>
<reference evidence="2" key="1">
    <citation type="journal article" date="2011" name="Nat. Commun.">
        <title>Effector diversification within compartments of the Leptosphaeria maculans genome affected by Repeat-Induced Point mutations.</title>
        <authorList>
            <person name="Rouxel T."/>
            <person name="Grandaubert J."/>
            <person name="Hane J.K."/>
            <person name="Hoede C."/>
            <person name="van de Wouw A.P."/>
            <person name="Couloux A."/>
            <person name="Dominguez V."/>
            <person name="Anthouard V."/>
            <person name="Bally P."/>
            <person name="Bourras S."/>
            <person name="Cozijnsen A.J."/>
            <person name="Ciuffetti L.M."/>
            <person name="Degrave A."/>
            <person name="Dilmaghani A."/>
            <person name="Duret L."/>
            <person name="Fudal I."/>
            <person name="Goodwin S.B."/>
            <person name="Gout L."/>
            <person name="Glaser N."/>
            <person name="Linglin J."/>
            <person name="Kema G.H.J."/>
            <person name="Lapalu N."/>
            <person name="Lawrence C.B."/>
            <person name="May K."/>
            <person name="Meyer M."/>
            <person name="Ollivier B."/>
            <person name="Poulain J."/>
            <person name="Schoch C.L."/>
            <person name="Simon A."/>
            <person name="Spatafora J.W."/>
            <person name="Stachowiak A."/>
            <person name="Turgeon B.G."/>
            <person name="Tyler B.M."/>
            <person name="Vincent D."/>
            <person name="Weissenbach J."/>
            <person name="Amselem J."/>
            <person name="Quesneville H."/>
            <person name="Oliver R.P."/>
            <person name="Wincker P."/>
            <person name="Balesdent M.-H."/>
            <person name="Howlett B.J."/>
        </authorList>
    </citation>
    <scope>NUCLEOTIDE SEQUENCE [LARGE SCALE GENOMIC DNA]</scope>
    <source>
        <strain evidence="2">JN3 / isolate v23.1.3 / race Av1-4-5-6-7-8</strain>
    </source>
</reference>
<dbReference type="OrthoDB" id="66144at2759"/>
<name>E4ZIZ4_LEPMJ</name>
<dbReference type="HOGENOM" id="CLU_1038545_0_0_1"/>
<evidence type="ECO:0000313" key="2">
    <source>
        <dbReference type="Proteomes" id="UP000002668"/>
    </source>
</evidence>
<keyword evidence="2" id="KW-1185">Reference proteome</keyword>
<dbReference type="EMBL" id="FP929072">
    <property type="protein sequence ID" value="CBX91264.1"/>
    <property type="molecule type" value="Genomic_DNA"/>
</dbReference>
<dbReference type="STRING" id="985895.E4ZIZ4"/>
<evidence type="ECO:0008006" key="3">
    <source>
        <dbReference type="Google" id="ProtNLM"/>
    </source>
</evidence>
<dbReference type="AlphaFoldDB" id="E4ZIZ4"/>
<dbReference type="Gene3D" id="3.40.50.150">
    <property type="entry name" value="Vaccinia Virus protein VP39"/>
    <property type="match status" value="1"/>
</dbReference>